<reference evidence="3" key="1">
    <citation type="journal article" date="2019" name="Int. J. Syst. Evol. Microbiol.">
        <title>The Global Catalogue of Microorganisms (GCM) 10K type strain sequencing project: providing services to taxonomists for standard genome sequencing and annotation.</title>
        <authorList>
            <consortium name="The Broad Institute Genomics Platform"/>
            <consortium name="The Broad Institute Genome Sequencing Center for Infectious Disease"/>
            <person name="Wu L."/>
            <person name="Ma J."/>
        </authorList>
    </citation>
    <scope>NUCLEOTIDE SEQUENCE [LARGE SCALE GENOMIC DNA]</scope>
    <source>
        <strain evidence="3">CGMCC 4.1437</strain>
    </source>
</reference>
<evidence type="ECO:0000313" key="2">
    <source>
        <dbReference type="EMBL" id="MFC5662954.1"/>
    </source>
</evidence>
<feature type="compositionally biased region" description="Low complexity" evidence="1">
    <location>
        <begin position="78"/>
        <end position="91"/>
    </location>
</feature>
<proteinExistence type="predicted"/>
<feature type="region of interest" description="Disordered" evidence="1">
    <location>
        <begin position="71"/>
        <end position="91"/>
    </location>
</feature>
<accession>A0ABW0X193</accession>
<evidence type="ECO:0000313" key="3">
    <source>
        <dbReference type="Proteomes" id="UP001595975"/>
    </source>
</evidence>
<dbReference type="RefSeq" id="WP_380224596.1">
    <property type="nucleotide sequence ID" value="NZ_JBHSOF010000007.1"/>
</dbReference>
<name>A0ABW0X193_9ACTN</name>
<comment type="caution">
    <text evidence="2">The sequence shown here is derived from an EMBL/GenBank/DDBJ whole genome shotgun (WGS) entry which is preliminary data.</text>
</comment>
<gene>
    <name evidence="2" type="ORF">ACFP3U_08140</name>
</gene>
<organism evidence="2 3">
    <name type="scientific">Kitasatospora misakiensis</name>
    <dbReference type="NCBI Taxonomy" id="67330"/>
    <lineage>
        <taxon>Bacteria</taxon>
        <taxon>Bacillati</taxon>
        <taxon>Actinomycetota</taxon>
        <taxon>Actinomycetes</taxon>
        <taxon>Kitasatosporales</taxon>
        <taxon>Streptomycetaceae</taxon>
        <taxon>Kitasatospora</taxon>
    </lineage>
</organism>
<sequence>MMHQMRAEYGAGGASTGIRLWHMARGAESVAMCGREIDAQAPARAATDWGRTPELCCHTCGAYVLRESPYLADEHRPGQPGEQPEGGWPTG</sequence>
<protein>
    <submittedName>
        <fullName evidence="2">Uncharacterized protein</fullName>
    </submittedName>
</protein>
<keyword evidence="3" id="KW-1185">Reference proteome</keyword>
<dbReference type="EMBL" id="JBHSOF010000007">
    <property type="protein sequence ID" value="MFC5662954.1"/>
    <property type="molecule type" value="Genomic_DNA"/>
</dbReference>
<evidence type="ECO:0000256" key="1">
    <source>
        <dbReference type="SAM" id="MobiDB-lite"/>
    </source>
</evidence>
<dbReference type="Proteomes" id="UP001595975">
    <property type="component" value="Unassembled WGS sequence"/>
</dbReference>